<dbReference type="SUPFAM" id="SSF49879">
    <property type="entry name" value="SMAD/FHA domain"/>
    <property type="match status" value="1"/>
</dbReference>
<feature type="region of interest" description="Disordered" evidence="7">
    <location>
        <begin position="147"/>
        <end position="176"/>
    </location>
</feature>
<gene>
    <name evidence="11" type="primary">LOC100901207</name>
</gene>
<sequence length="293" mass="33039">MANLLLQAESTREIPLNLDEEILGRSGNCSVSIHSVIVSRRHAEFRRSSGVWTVKDLESVNGVYVNYKKIEPPHSCKLKNEDLISLGPIHRTNMAFQFIQVLDDPDAKLVSLNTVFWLSTAANKLIYTPAGITSHGKIKPREQAMLETNNEENEEEPHTEKVSPPVPSAPSSSRSASNILQGTTVGLVQEGTSQQDVVKRVESIMEEELTCSICSELFMSAVTLPCGHNFCQMCIRSWRRKKDTCPMCNSPIVQEIRSYVLDSVIKQLVSLNPLLKKHYDMRYKRYAERFSVE</sequence>
<evidence type="ECO:0000256" key="5">
    <source>
        <dbReference type="ARBA" id="ARBA00022833"/>
    </source>
</evidence>
<dbReference type="GO" id="GO:0008270">
    <property type="term" value="F:zinc ion binding"/>
    <property type="evidence" value="ECO:0007669"/>
    <property type="project" value="UniProtKB-KW"/>
</dbReference>
<keyword evidence="4 6" id="KW-0863">Zinc-finger</keyword>
<dbReference type="InterPro" id="IPR008984">
    <property type="entry name" value="SMAD_FHA_dom_sf"/>
</dbReference>
<evidence type="ECO:0000259" key="9">
    <source>
        <dbReference type="PROSITE" id="PS50089"/>
    </source>
</evidence>
<name>A0AAJ6QT00_9ACAR</name>
<dbReference type="GeneID" id="100901207"/>
<dbReference type="KEGG" id="goe:100901207"/>
<dbReference type="Proteomes" id="UP000694867">
    <property type="component" value="Unplaced"/>
</dbReference>
<reference evidence="11" key="1">
    <citation type="submission" date="2025-08" db="UniProtKB">
        <authorList>
            <consortium name="RefSeq"/>
        </authorList>
    </citation>
    <scope>IDENTIFICATION</scope>
</reference>
<proteinExistence type="inferred from homology"/>
<feature type="domain" description="FHA" evidence="8">
    <location>
        <begin position="21"/>
        <end position="70"/>
    </location>
</feature>
<dbReference type="PROSITE" id="PS50089">
    <property type="entry name" value="ZF_RING_2"/>
    <property type="match status" value="1"/>
</dbReference>
<dbReference type="PANTHER" id="PTHR16079:SF4">
    <property type="entry name" value="E3 UBIQUITIN-PROTEIN LIGASE CHFR"/>
    <property type="match status" value="1"/>
</dbReference>
<dbReference type="SMART" id="SM00240">
    <property type="entry name" value="FHA"/>
    <property type="match status" value="1"/>
</dbReference>
<dbReference type="GO" id="GO:0004842">
    <property type="term" value="F:ubiquitin-protein transferase activity"/>
    <property type="evidence" value="ECO:0007669"/>
    <property type="project" value="TreeGrafter"/>
</dbReference>
<evidence type="ECO:0000256" key="6">
    <source>
        <dbReference type="PROSITE-ProRule" id="PRU00175"/>
    </source>
</evidence>
<dbReference type="SUPFAM" id="SSF57850">
    <property type="entry name" value="RING/U-box"/>
    <property type="match status" value="1"/>
</dbReference>
<evidence type="ECO:0000256" key="7">
    <source>
        <dbReference type="SAM" id="MobiDB-lite"/>
    </source>
</evidence>
<dbReference type="AlphaFoldDB" id="A0AAJ6QT00"/>
<accession>A0AAJ6QT00</accession>
<dbReference type="PROSITE" id="PS50006">
    <property type="entry name" value="FHA_DOMAIN"/>
    <property type="match status" value="1"/>
</dbReference>
<dbReference type="GO" id="GO:0005634">
    <property type="term" value="C:nucleus"/>
    <property type="evidence" value="ECO:0007669"/>
    <property type="project" value="TreeGrafter"/>
</dbReference>
<dbReference type="InterPro" id="IPR000253">
    <property type="entry name" value="FHA_dom"/>
</dbReference>
<evidence type="ECO:0000313" key="11">
    <source>
        <dbReference type="RefSeq" id="XP_003742769.1"/>
    </source>
</evidence>
<protein>
    <recommendedName>
        <fullName evidence="2">E3 ubiquitin-protein ligase CHFR</fullName>
    </recommendedName>
</protein>
<evidence type="ECO:0000256" key="1">
    <source>
        <dbReference type="ARBA" id="ARBA00005797"/>
    </source>
</evidence>
<dbReference type="RefSeq" id="XP_003742769.1">
    <property type="nucleotide sequence ID" value="XM_003742721.2"/>
</dbReference>
<dbReference type="GO" id="GO:0016567">
    <property type="term" value="P:protein ubiquitination"/>
    <property type="evidence" value="ECO:0007669"/>
    <property type="project" value="TreeGrafter"/>
</dbReference>
<dbReference type="InterPro" id="IPR017907">
    <property type="entry name" value="Znf_RING_CS"/>
</dbReference>
<dbReference type="Gene3D" id="3.30.40.10">
    <property type="entry name" value="Zinc/RING finger domain, C3HC4 (zinc finger)"/>
    <property type="match status" value="1"/>
</dbReference>
<evidence type="ECO:0000256" key="2">
    <source>
        <dbReference type="ARBA" id="ARBA00017908"/>
    </source>
</evidence>
<evidence type="ECO:0000256" key="3">
    <source>
        <dbReference type="ARBA" id="ARBA00022723"/>
    </source>
</evidence>
<dbReference type="Pfam" id="PF13920">
    <property type="entry name" value="zf-C3HC4_3"/>
    <property type="match status" value="1"/>
</dbReference>
<dbReference type="InterPro" id="IPR001841">
    <property type="entry name" value="Znf_RING"/>
</dbReference>
<keyword evidence="5" id="KW-0862">Zinc</keyword>
<dbReference type="SMART" id="SM00184">
    <property type="entry name" value="RING"/>
    <property type="match status" value="1"/>
</dbReference>
<dbReference type="GO" id="GO:0006511">
    <property type="term" value="P:ubiquitin-dependent protein catabolic process"/>
    <property type="evidence" value="ECO:0007669"/>
    <property type="project" value="TreeGrafter"/>
</dbReference>
<dbReference type="InterPro" id="IPR013083">
    <property type="entry name" value="Znf_RING/FYVE/PHD"/>
</dbReference>
<evidence type="ECO:0000256" key="4">
    <source>
        <dbReference type="ARBA" id="ARBA00022771"/>
    </source>
</evidence>
<evidence type="ECO:0000259" key="8">
    <source>
        <dbReference type="PROSITE" id="PS50006"/>
    </source>
</evidence>
<dbReference type="CDD" id="cd00060">
    <property type="entry name" value="FHA"/>
    <property type="match status" value="1"/>
</dbReference>
<dbReference type="Pfam" id="PF00498">
    <property type="entry name" value="FHA"/>
    <property type="match status" value="1"/>
</dbReference>
<feature type="domain" description="RING-type" evidence="9">
    <location>
        <begin position="211"/>
        <end position="249"/>
    </location>
</feature>
<dbReference type="PANTHER" id="PTHR16079">
    <property type="entry name" value="UBIQUITIN LIGASE PROTEIN CHFR"/>
    <property type="match status" value="1"/>
</dbReference>
<evidence type="ECO:0000313" key="10">
    <source>
        <dbReference type="Proteomes" id="UP000694867"/>
    </source>
</evidence>
<keyword evidence="3" id="KW-0479">Metal-binding</keyword>
<dbReference type="InterPro" id="IPR052256">
    <property type="entry name" value="E3_ubiquitin-ligase_CHFR"/>
</dbReference>
<keyword evidence="10" id="KW-1185">Reference proteome</keyword>
<dbReference type="PROSITE" id="PS00518">
    <property type="entry name" value="ZF_RING_1"/>
    <property type="match status" value="1"/>
</dbReference>
<organism evidence="10 11">
    <name type="scientific">Galendromus occidentalis</name>
    <name type="common">western predatory mite</name>
    <dbReference type="NCBI Taxonomy" id="34638"/>
    <lineage>
        <taxon>Eukaryota</taxon>
        <taxon>Metazoa</taxon>
        <taxon>Ecdysozoa</taxon>
        <taxon>Arthropoda</taxon>
        <taxon>Chelicerata</taxon>
        <taxon>Arachnida</taxon>
        <taxon>Acari</taxon>
        <taxon>Parasitiformes</taxon>
        <taxon>Mesostigmata</taxon>
        <taxon>Gamasina</taxon>
        <taxon>Phytoseioidea</taxon>
        <taxon>Phytoseiidae</taxon>
        <taxon>Typhlodrominae</taxon>
        <taxon>Galendromus</taxon>
    </lineage>
</organism>
<comment type="similarity">
    <text evidence="1">Belongs to the CHFR family.</text>
</comment>
<dbReference type="Gene3D" id="2.60.200.20">
    <property type="match status" value="1"/>
</dbReference>